<reference evidence="1 2" key="1">
    <citation type="submission" date="2021-02" db="EMBL/GenBank/DDBJ databases">
        <title>Leptospira ainlahdjerensis sp. nov., Leptospira ainazelensis sp. nov., Leptospira abararensis sp. nov. and Leptospira chreensis sp. nov., four new species isolated from water sources in Algeria.</title>
        <authorList>
            <person name="Amara Korba A."/>
            <person name="Kainiu M."/>
            <person name="Vincent A.T."/>
            <person name="Mariet J.-F."/>
            <person name="Veyrier F.J."/>
            <person name="Goarant C."/>
            <person name="Picardeau M."/>
        </authorList>
    </citation>
    <scope>NUCLEOTIDE SEQUENCE [LARGE SCALE GENOMIC DNA]</scope>
    <source>
        <strain evidence="1 2">201903070</strain>
    </source>
</reference>
<dbReference type="RefSeq" id="WP_205278708.1">
    <property type="nucleotide sequence ID" value="NZ_JAFFPU010000022.1"/>
</dbReference>
<protein>
    <recommendedName>
        <fullName evidence="3">DUF2147 domain-containing protein</fullName>
    </recommendedName>
</protein>
<proteinExistence type="predicted"/>
<name>A0ABS2U845_9LEPT</name>
<evidence type="ECO:0000313" key="2">
    <source>
        <dbReference type="Proteomes" id="UP000724686"/>
    </source>
</evidence>
<evidence type="ECO:0008006" key="3">
    <source>
        <dbReference type="Google" id="ProtNLM"/>
    </source>
</evidence>
<organism evidence="1 2">
    <name type="scientific">Leptospira ainlahdjerensis</name>
    <dbReference type="NCBI Taxonomy" id="2810033"/>
    <lineage>
        <taxon>Bacteria</taxon>
        <taxon>Pseudomonadati</taxon>
        <taxon>Spirochaetota</taxon>
        <taxon>Spirochaetia</taxon>
        <taxon>Leptospirales</taxon>
        <taxon>Leptospiraceae</taxon>
        <taxon>Leptospira</taxon>
    </lineage>
</organism>
<comment type="caution">
    <text evidence="1">The sequence shown here is derived from an EMBL/GenBank/DDBJ whole genome shotgun (WGS) entry which is preliminary data.</text>
</comment>
<gene>
    <name evidence="1" type="ORF">JWG45_05170</name>
</gene>
<evidence type="ECO:0000313" key="1">
    <source>
        <dbReference type="EMBL" id="MBM9576541.1"/>
    </source>
</evidence>
<dbReference type="Proteomes" id="UP000724686">
    <property type="component" value="Unassembled WGS sequence"/>
</dbReference>
<dbReference type="EMBL" id="JAFFPU010000022">
    <property type="protein sequence ID" value="MBM9576541.1"/>
    <property type="molecule type" value="Genomic_DNA"/>
</dbReference>
<sequence length="110" mass="12719">MKSQFRSLSNTALFFLTIWVFPLRSDDFEGIYRIGNRECRVKPIKMAFEVFCKPAKNTEIYFYGGEEDNGNRIFQTDNGASSSRFVFDDASLKTGILIQGDGKRWKVKKK</sequence>
<accession>A0ABS2U845</accession>
<keyword evidence="2" id="KW-1185">Reference proteome</keyword>